<dbReference type="InterPro" id="IPR013783">
    <property type="entry name" value="Ig-like_fold"/>
</dbReference>
<dbReference type="InterPro" id="IPR003598">
    <property type="entry name" value="Ig_sub2"/>
</dbReference>
<dbReference type="InterPro" id="IPR051170">
    <property type="entry name" value="Neural/epithelial_adhesion"/>
</dbReference>
<dbReference type="Pfam" id="PF13927">
    <property type="entry name" value="Ig_3"/>
    <property type="match status" value="2"/>
</dbReference>
<evidence type="ECO:0000256" key="3">
    <source>
        <dbReference type="ARBA" id="ARBA00023157"/>
    </source>
</evidence>
<dbReference type="SMART" id="SM00060">
    <property type="entry name" value="FN3"/>
    <property type="match status" value="2"/>
</dbReference>
<dbReference type="InterPro" id="IPR003599">
    <property type="entry name" value="Ig_sub"/>
</dbReference>
<feature type="domain" description="Ig-like" evidence="7">
    <location>
        <begin position="321"/>
        <end position="420"/>
    </location>
</feature>
<evidence type="ECO:0000256" key="2">
    <source>
        <dbReference type="ARBA" id="ARBA00022737"/>
    </source>
</evidence>
<keyword evidence="2" id="KW-0677">Repeat</keyword>
<keyword evidence="10" id="KW-1185">Reference proteome</keyword>
<dbReference type="Pfam" id="PF07679">
    <property type="entry name" value="I-set"/>
    <property type="match status" value="1"/>
</dbReference>
<evidence type="ECO:0000256" key="6">
    <source>
        <dbReference type="SAM" id="SignalP"/>
    </source>
</evidence>
<protein>
    <submittedName>
        <fullName evidence="9">NCAM-related cell adhesion molecule</fullName>
    </submittedName>
</protein>
<dbReference type="PROSITE" id="PS50853">
    <property type="entry name" value="FN3"/>
    <property type="match status" value="1"/>
</dbReference>
<proteinExistence type="predicted"/>
<reference evidence="9 10" key="1">
    <citation type="journal article" date="2021" name="Elife">
        <title>Chloroplast acquisition without the gene transfer in kleptoplastic sea slugs, Plakobranchus ocellatus.</title>
        <authorList>
            <person name="Maeda T."/>
            <person name="Takahashi S."/>
            <person name="Yoshida T."/>
            <person name="Shimamura S."/>
            <person name="Takaki Y."/>
            <person name="Nagai Y."/>
            <person name="Toyoda A."/>
            <person name="Suzuki Y."/>
            <person name="Arimoto A."/>
            <person name="Ishii H."/>
            <person name="Satoh N."/>
            <person name="Nishiyama T."/>
            <person name="Hasebe M."/>
            <person name="Maruyama T."/>
            <person name="Minagawa J."/>
            <person name="Obokata J."/>
            <person name="Shigenobu S."/>
        </authorList>
    </citation>
    <scope>NUCLEOTIDE SEQUENCE [LARGE SCALE GENOMIC DNA]</scope>
</reference>
<gene>
    <name evidence="9" type="ORF">ElyMa_003997100</name>
</gene>
<evidence type="ECO:0000256" key="4">
    <source>
        <dbReference type="ARBA" id="ARBA00023319"/>
    </source>
</evidence>
<keyword evidence="4" id="KW-0393">Immunoglobulin domain</keyword>
<feature type="chain" id="PRO_5043315736" evidence="6">
    <location>
        <begin position="21"/>
        <end position="762"/>
    </location>
</feature>
<accession>A0AAV4FYN5</accession>
<dbReference type="InterPro" id="IPR007110">
    <property type="entry name" value="Ig-like_dom"/>
</dbReference>
<evidence type="ECO:0000259" key="8">
    <source>
        <dbReference type="PROSITE" id="PS50853"/>
    </source>
</evidence>
<evidence type="ECO:0000313" key="10">
    <source>
        <dbReference type="Proteomes" id="UP000762676"/>
    </source>
</evidence>
<dbReference type="Proteomes" id="UP000762676">
    <property type="component" value="Unassembled WGS sequence"/>
</dbReference>
<sequence>MIACTHVIDLWVMLPSWCYSISLSQDGPAPQDGQQSLPFSIKIDGPAIVTAKTGDDAAFSCESTTTDAGEAPKLAWFVNDQEITDSNTENKPYIVDLSETRYNLIFSELTEADSSTVECKGTLNGQVASATAQLQVVAKLEVTSSKDQYGFLGQDGTIECQATVTSAKTWYFENGTKVQHGARYIKDQDNLIIKDLTFDDAMTYKCQAFSPPSQVAFLQINYAVVERPKIETPPTIQPNNPKVGDEVKITCTATGTPKPVFQFKRGDNPISGNENEIVDGVNGILTLKSITSDSEGSYICIASNTGGTDEKSVTLDVKIPPTIRPIGPIPKASEDESRDIKCTAEGDPAPSLIWQRVGGDTITSTDGGEGPIVVDEASTEPDDAKIKVASKILRFSAVRPSDAGEYMCKAINNAGTVNVTIDFEVLYAPHFETDYKEKEFYGWRGHRANLTCMASANELANFKWYIPSEASPEDVTQAQQISNEAPYTIETVQKFPEYHLSSSSLLISLSGDDDTLYRDYICEADNGQTAVRTVTLKKAKAVERDSVTFHIKQLEPSTSYVIEIQAVNIVDKSPFRQITFQTQEVSEPGQLVITSSKDGSDSTSYTLRWAKPEDNGSPITKYTINWQKVTVTDEANPGGWILKNYDGTKKTEVVEDNLDKFEFKITGLESSSFYHVEISATNGVGDSIPALKIIKTTAGAGGEQTEVDKEEPQEPNADGQEKASTNPASNVRDSSPGQLACNLATLLLLLATSCLATLVRSC</sequence>
<dbReference type="InterPro" id="IPR036116">
    <property type="entry name" value="FN3_sf"/>
</dbReference>
<dbReference type="PANTHER" id="PTHR12231">
    <property type="entry name" value="CTX-RELATED TYPE I TRANSMEMBRANE PROTEIN"/>
    <property type="match status" value="1"/>
</dbReference>
<evidence type="ECO:0000256" key="5">
    <source>
        <dbReference type="SAM" id="MobiDB-lite"/>
    </source>
</evidence>
<keyword evidence="1 6" id="KW-0732">Signal</keyword>
<dbReference type="InterPro" id="IPR036179">
    <property type="entry name" value="Ig-like_dom_sf"/>
</dbReference>
<dbReference type="PROSITE" id="PS50835">
    <property type="entry name" value="IG_LIKE"/>
    <property type="match status" value="4"/>
</dbReference>
<dbReference type="CDD" id="cd00063">
    <property type="entry name" value="FN3"/>
    <property type="match status" value="1"/>
</dbReference>
<feature type="domain" description="Ig-like" evidence="7">
    <location>
        <begin position="38"/>
        <end position="135"/>
    </location>
</feature>
<organism evidence="9 10">
    <name type="scientific">Elysia marginata</name>
    <dbReference type="NCBI Taxonomy" id="1093978"/>
    <lineage>
        <taxon>Eukaryota</taxon>
        <taxon>Metazoa</taxon>
        <taxon>Spiralia</taxon>
        <taxon>Lophotrochozoa</taxon>
        <taxon>Mollusca</taxon>
        <taxon>Gastropoda</taxon>
        <taxon>Heterobranchia</taxon>
        <taxon>Euthyneura</taxon>
        <taxon>Panpulmonata</taxon>
        <taxon>Sacoglossa</taxon>
        <taxon>Placobranchoidea</taxon>
        <taxon>Plakobranchidae</taxon>
        <taxon>Elysia</taxon>
    </lineage>
</organism>
<dbReference type="InterPro" id="IPR013098">
    <property type="entry name" value="Ig_I-set"/>
</dbReference>
<dbReference type="SUPFAM" id="SSF49265">
    <property type="entry name" value="Fibronectin type III"/>
    <property type="match status" value="1"/>
</dbReference>
<feature type="compositionally biased region" description="Polar residues" evidence="5">
    <location>
        <begin position="722"/>
        <end position="734"/>
    </location>
</feature>
<dbReference type="InterPro" id="IPR003961">
    <property type="entry name" value="FN3_dom"/>
</dbReference>
<dbReference type="PANTHER" id="PTHR12231:SF253">
    <property type="entry name" value="DPR-INTERACTING PROTEIN ETA, ISOFORM B-RELATED"/>
    <property type="match status" value="1"/>
</dbReference>
<feature type="signal peptide" evidence="6">
    <location>
        <begin position="1"/>
        <end position="20"/>
    </location>
</feature>
<comment type="caution">
    <text evidence="9">The sequence shown here is derived from an EMBL/GenBank/DDBJ whole genome shotgun (WGS) entry which is preliminary data.</text>
</comment>
<dbReference type="Gene3D" id="2.60.40.10">
    <property type="entry name" value="Immunoglobulins"/>
    <property type="match status" value="6"/>
</dbReference>
<evidence type="ECO:0000256" key="1">
    <source>
        <dbReference type="ARBA" id="ARBA00022729"/>
    </source>
</evidence>
<dbReference type="SMART" id="SM00408">
    <property type="entry name" value="IGc2"/>
    <property type="match status" value="3"/>
</dbReference>
<dbReference type="Pfam" id="PF00041">
    <property type="entry name" value="fn3"/>
    <property type="match status" value="1"/>
</dbReference>
<name>A0AAV4FYN5_9GAST</name>
<evidence type="ECO:0000313" key="9">
    <source>
        <dbReference type="EMBL" id="GFR78548.1"/>
    </source>
</evidence>
<evidence type="ECO:0000259" key="7">
    <source>
        <dbReference type="PROSITE" id="PS50835"/>
    </source>
</evidence>
<dbReference type="SMART" id="SM00409">
    <property type="entry name" value="IG"/>
    <property type="match status" value="5"/>
</dbReference>
<feature type="domain" description="Ig-like" evidence="7">
    <location>
        <begin position="228"/>
        <end position="314"/>
    </location>
</feature>
<feature type="domain" description="Fibronectin type-III" evidence="8">
    <location>
        <begin position="587"/>
        <end position="700"/>
    </location>
</feature>
<feature type="domain" description="Ig-like" evidence="7">
    <location>
        <begin position="429"/>
        <end position="535"/>
    </location>
</feature>
<dbReference type="AlphaFoldDB" id="A0AAV4FYN5"/>
<feature type="region of interest" description="Disordered" evidence="5">
    <location>
        <begin position="699"/>
        <end position="734"/>
    </location>
</feature>
<dbReference type="SUPFAM" id="SSF48726">
    <property type="entry name" value="Immunoglobulin"/>
    <property type="match status" value="4"/>
</dbReference>
<dbReference type="EMBL" id="BMAT01008133">
    <property type="protein sequence ID" value="GFR78548.1"/>
    <property type="molecule type" value="Genomic_DNA"/>
</dbReference>
<keyword evidence="3" id="KW-1015">Disulfide bond</keyword>